<reference evidence="2 3" key="1">
    <citation type="journal article" date="2013" name="PLoS ONE">
        <title>Genomic and secretomic analyses reveal unique features of the lignocellulolytic enzyme system of Penicillium decumbens.</title>
        <authorList>
            <person name="Liu G."/>
            <person name="Zhang L."/>
            <person name="Wei X."/>
            <person name="Zou G."/>
            <person name="Qin Y."/>
            <person name="Ma L."/>
            <person name="Li J."/>
            <person name="Zheng H."/>
            <person name="Wang S."/>
            <person name="Wang C."/>
            <person name="Xun L."/>
            <person name="Zhao G.-P."/>
            <person name="Zhou Z."/>
            <person name="Qu Y."/>
        </authorList>
    </citation>
    <scope>NUCLEOTIDE SEQUENCE [LARGE SCALE GENOMIC DNA]</scope>
    <source>
        <strain evidence="3">114-2 / CGMCC 5302</strain>
    </source>
</reference>
<feature type="domain" description="Methyltransferase" evidence="1">
    <location>
        <begin position="42"/>
        <end position="155"/>
    </location>
</feature>
<dbReference type="SUPFAM" id="SSF53335">
    <property type="entry name" value="S-adenosyl-L-methionine-dependent methyltransferases"/>
    <property type="match status" value="1"/>
</dbReference>
<dbReference type="PhylomeDB" id="S8B1K8"/>
<dbReference type="HOGENOM" id="CLU_010595_9_1_1"/>
<accession>S8B1K8</accession>
<dbReference type="eggNOG" id="ENOG502SNAB">
    <property type="taxonomic scope" value="Eukaryota"/>
</dbReference>
<dbReference type="AlphaFoldDB" id="S8B1K8"/>
<organism evidence="2 3">
    <name type="scientific">Penicillium oxalicum (strain 114-2 / CGMCC 5302)</name>
    <name type="common">Penicillium decumbens</name>
    <dbReference type="NCBI Taxonomy" id="933388"/>
    <lineage>
        <taxon>Eukaryota</taxon>
        <taxon>Fungi</taxon>
        <taxon>Dikarya</taxon>
        <taxon>Ascomycota</taxon>
        <taxon>Pezizomycotina</taxon>
        <taxon>Eurotiomycetes</taxon>
        <taxon>Eurotiomycetidae</taxon>
        <taxon>Eurotiales</taxon>
        <taxon>Aspergillaceae</taxon>
        <taxon>Penicillium</taxon>
    </lineage>
</organism>
<evidence type="ECO:0000313" key="3">
    <source>
        <dbReference type="Proteomes" id="UP000019376"/>
    </source>
</evidence>
<proteinExistence type="predicted"/>
<keyword evidence="3" id="KW-1185">Reference proteome</keyword>
<dbReference type="InterPro" id="IPR029063">
    <property type="entry name" value="SAM-dependent_MTases_sf"/>
</dbReference>
<dbReference type="STRING" id="933388.S8B1K8"/>
<dbReference type="Pfam" id="PF13847">
    <property type="entry name" value="Methyltransf_31"/>
    <property type="match status" value="1"/>
</dbReference>
<dbReference type="OrthoDB" id="417697at2759"/>
<dbReference type="CDD" id="cd02440">
    <property type="entry name" value="AdoMet_MTases"/>
    <property type="match status" value="1"/>
</dbReference>
<dbReference type="Proteomes" id="UP000019376">
    <property type="component" value="Unassembled WGS sequence"/>
</dbReference>
<sequence length="271" mass="30924">MTRDDDYVLGRSISDSIRLDAQHLLWKMHTGYELHPEIPVTSDMKIAEVGTGTAVWVFDLARKLPPTARLYGFDISDAQFPARKLWPKNVTLDLLDSLTEPPESLAGQFDVVHLRMWASNLRGKDTSLLINHAKALLKPGGFIQWEEADLVHQFVEGPKAEDFEREINEMFDKVGLDYSWVSRLPDSIRQADLRIIETERKTFDNDLKHLCTNTYLLALREILQGVKGILGSQTLLSVTELELHLYHLTLERTDGIVYNWSPVTLLAQKSE</sequence>
<gene>
    <name evidence="2" type="ORF">PDE_03183</name>
</gene>
<evidence type="ECO:0000313" key="2">
    <source>
        <dbReference type="EMBL" id="EPS28237.1"/>
    </source>
</evidence>
<dbReference type="InterPro" id="IPR025714">
    <property type="entry name" value="Methyltranfer_dom"/>
</dbReference>
<protein>
    <recommendedName>
        <fullName evidence="1">Methyltransferase domain-containing protein</fullName>
    </recommendedName>
</protein>
<dbReference type="EMBL" id="KB644410">
    <property type="protein sequence ID" value="EPS28237.1"/>
    <property type="molecule type" value="Genomic_DNA"/>
</dbReference>
<evidence type="ECO:0000259" key="1">
    <source>
        <dbReference type="Pfam" id="PF13847"/>
    </source>
</evidence>
<name>S8B1K8_PENO1</name>
<dbReference type="Gene3D" id="3.40.50.150">
    <property type="entry name" value="Vaccinia Virus protein VP39"/>
    <property type="match status" value="1"/>
</dbReference>